<reference evidence="2" key="1">
    <citation type="submission" date="2022-10" db="EMBL/GenBank/DDBJ databases">
        <authorList>
            <person name="Chen Y."/>
            <person name="Dougan E. K."/>
            <person name="Chan C."/>
            <person name="Rhodes N."/>
            <person name="Thang M."/>
        </authorList>
    </citation>
    <scope>NUCLEOTIDE SEQUENCE</scope>
</reference>
<gene>
    <name evidence="2" type="ORF">C1SCF055_LOCUS24728</name>
</gene>
<dbReference type="Proteomes" id="UP001152797">
    <property type="component" value="Unassembled WGS sequence"/>
</dbReference>
<reference evidence="3" key="2">
    <citation type="submission" date="2024-04" db="EMBL/GenBank/DDBJ databases">
        <authorList>
            <person name="Chen Y."/>
            <person name="Shah S."/>
            <person name="Dougan E. K."/>
            <person name="Thang M."/>
            <person name="Chan C."/>
        </authorList>
    </citation>
    <scope>NUCLEOTIDE SEQUENCE [LARGE SCALE GENOMIC DNA]</scope>
</reference>
<dbReference type="EMBL" id="CAMXCT010002478">
    <property type="protein sequence ID" value="CAI3998425.1"/>
    <property type="molecule type" value="Genomic_DNA"/>
</dbReference>
<comment type="caution">
    <text evidence="2">The sequence shown here is derived from an EMBL/GenBank/DDBJ whole genome shotgun (WGS) entry which is preliminary data.</text>
</comment>
<dbReference type="EMBL" id="CAMXCT020002478">
    <property type="protein sequence ID" value="CAL1151800.1"/>
    <property type="molecule type" value="Genomic_DNA"/>
</dbReference>
<accession>A0A9P1CVZ2</accession>
<name>A0A9P1CVZ2_9DINO</name>
<dbReference type="EMBL" id="CAMXCT030002478">
    <property type="protein sequence ID" value="CAL4785737.1"/>
    <property type="molecule type" value="Genomic_DNA"/>
</dbReference>
<protein>
    <submittedName>
        <fullName evidence="4">Polyubiquitin</fullName>
    </submittedName>
</protein>
<evidence type="ECO:0000313" key="2">
    <source>
        <dbReference type="EMBL" id="CAI3998425.1"/>
    </source>
</evidence>
<dbReference type="OrthoDB" id="419231at2759"/>
<sequence length="449" mass="51042">MLGVCAKPDVEVLLGSAEARVRELQLLCEETSQRIHSAKAAAQRWRQIAITLLASGLVPFHPGPPHRMPELMQLLSAQELDEAKLLTATLCKQFQLRQRVVALREECYSLAEQEHLVETQLESQKDFQEQLREDIAIETSKRKKKMTGNPAETTEGLPGTEFSTETTKRYSVREQFAELEFVGGNLQLESADLLVSEQESLAETRTLEQDIRSLDERIRLLGQGYQTQRHQAEHLSNSLMLQHCRIASTLRDIQEVRAICDWHDSDARDSTTMLVEEEPDEHTSLVKRVKQVQRESEESKQQWWAFCELEGKNRRDPQRHTLHSLRRFFQLREQGGLPKTRLEPGTHQSLVQKVKDAVRMSPELKQKWGDYCDKQSGGYRDPQRHSTKSIETFFEFYAAEPPPVTSGSLEHAEDAAALAALSPEVTCVTIKGQKAFVVELSEAVGCPCD</sequence>
<evidence type="ECO:0000313" key="5">
    <source>
        <dbReference type="Proteomes" id="UP001152797"/>
    </source>
</evidence>
<dbReference type="AlphaFoldDB" id="A0A9P1CVZ2"/>
<organism evidence="2">
    <name type="scientific">Cladocopium goreaui</name>
    <dbReference type="NCBI Taxonomy" id="2562237"/>
    <lineage>
        <taxon>Eukaryota</taxon>
        <taxon>Sar</taxon>
        <taxon>Alveolata</taxon>
        <taxon>Dinophyceae</taxon>
        <taxon>Suessiales</taxon>
        <taxon>Symbiodiniaceae</taxon>
        <taxon>Cladocopium</taxon>
    </lineage>
</organism>
<proteinExistence type="predicted"/>
<keyword evidence="5" id="KW-1185">Reference proteome</keyword>
<evidence type="ECO:0000313" key="3">
    <source>
        <dbReference type="EMBL" id="CAL1151800.1"/>
    </source>
</evidence>
<feature type="region of interest" description="Disordered" evidence="1">
    <location>
        <begin position="138"/>
        <end position="165"/>
    </location>
</feature>
<evidence type="ECO:0000256" key="1">
    <source>
        <dbReference type="SAM" id="MobiDB-lite"/>
    </source>
</evidence>
<evidence type="ECO:0000313" key="4">
    <source>
        <dbReference type="EMBL" id="CAL4785737.1"/>
    </source>
</evidence>